<feature type="region of interest" description="Disordered" evidence="8">
    <location>
        <begin position="470"/>
        <end position="498"/>
    </location>
</feature>
<feature type="transmembrane region" description="Helical" evidence="9">
    <location>
        <begin position="374"/>
        <end position="397"/>
    </location>
</feature>
<feature type="transmembrane region" description="Helical" evidence="9">
    <location>
        <begin position="222"/>
        <end position="244"/>
    </location>
</feature>
<feature type="compositionally biased region" description="Basic and acidic residues" evidence="8">
    <location>
        <begin position="617"/>
        <end position="639"/>
    </location>
</feature>
<feature type="domain" description="Amino acid transporter transmembrane" evidence="10">
    <location>
        <begin position="5"/>
        <end position="393"/>
    </location>
</feature>
<evidence type="ECO:0000313" key="12">
    <source>
        <dbReference type="Proteomes" id="UP001642540"/>
    </source>
</evidence>
<dbReference type="EMBL" id="CAXLJM020000032">
    <property type="protein sequence ID" value="CAL8100309.1"/>
    <property type="molecule type" value="Genomic_DNA"/>
</dbReference>
<keyword evidence="3 9" id="KW-0812">Transmembrane</keyword>
<comment type="caution">
    <text evidence="11">The sequence shown here is derived from an EMBL/GenBank/DDBJ whole genome shotgun (WGS) entry which is preliminary data.</text>
</comment>
<evidence type="ECO:0000256" key="5">
    <source>
        <dbReference type="ARBA" id="ARBA00022989"/>
    </source>
</evidence>
<feature type="compositionally biased region" description="Basic and acidic residues" evidence="8">
    <location>
        <begin position="478"/>
        <end position="488"/>
    </location>
</feature>
<keyword evidence="12" id="KW-1185">Reference proteome</keyword>
<feature type="coiled-coil region" evidence="7">
    <location>
        <begin position="676"/>
        <end position="717"/>
    </location>
</feature>
<dbReference type="Pfam" id="PF01490">
    <property type="entry name" value="Aa_trans"/>
    <property type="match status" value="1"/>
</dbReference>
<feature type="transmembrane region" description="Helical" evidence="9">
    <location>
        <begin position="77"/>
        <end position="98"/>
    </location>
</feature>
<evidence type="ECO:0000256" key="1">
    <source>
        <dbReference type="ARBA" id="ARBA00004141"/>
    </source>
</evidence>
<feature type="transmembrane region" description="Helical" evidence="9">
    <location>
        <begin position="264"/>
        <end position="283"/>
    </location>
</feature>
<gene>
    <name evidence="11" type="ORF">ODALV1_LOCUS10500</name>
</gene>
<evidence type="ECO:0000313" key="11">
    <source>
        <dbReference type="EMBL" id="CAL8100309.1"/>
    </source>
</evidence>
<keyword evidence="6 9" id="KW-0472">Membrane</keyword>
<evidence type="ECO:0000256" key="7">
    <source>
        <dbReference type="SAM" id="Coils"/>
    </source>
</evidence>
<evidence type="ECO:0000256" key="9">
    <source>
        <dbReference type="SAM" id="Phobius"/>
    </source>
</evidence>
<feature type="region of interest" description="Disordered" evidence="8">
    <location>
        <begin position="617"/>
        <end position="672"/>
    </location>
</feature>
<feature type="transmembrane region" description="Helical" evidence="9">
    <location>
        <begin position="30"/>
        <end position="56"/>
    </location>
</feature>
<keyword evidence="2" id="KW-0813">Transport</keyword>
<feature type="compositionally biased region" description="Basic and acidic residues" evidence="8">
    <location>
        <begin position="777"/>
        <end position="791"/>
    </location>
</feature>
<protein>
    <recommendedName>
        <fullName evidence="10">Amino acid transporter transmembrane domain-containing protein</fullName>
    </recommendedName>
</protein>
<feature type="transmembrane region" description="Helical" evidence="9">
    <location>
        <begin position="118"/>
        <end position="137"/>
    </location>
</feature>
<evidence type="ECO:0000256" key="6">
    <source>
        <dbReference type="ARBA" id="ARBA00023136"/>
    </source>
</evidence>
<accession>A0ABP1QKY0</accession>
<feature type="transmembrane region" description="Helical" evidence="9">
    <location>
        <begin position="340"/>
        <end position="362"/>
    </location>
</feature>
<sequence length="871" mass="97163">MVSRHVVTLANSIVGVSVLAMPFCFKQCGIVLATLSLMVGAVMTRMVCYFLVKAAVMSRRRTYELLAWSTFGQTGKFMVEISIIGFLIGTLIAFMVVIGDLGPEILSEIFSMENNSSLRTIIMTALSLFVALPLGLLRNIDSLSSVSTASVLFYLFLLLKIFSEGIGPLWSGEYLDRIHFWRSGGVLQCIPIFSMALSCQTQIFGIYDALPDPSPQKMNEVVKQAVNLCTFFYFCVGFFGYIAFSHQNFGGNILLSFTPTWSTQLIKSMFLMSVVFSVPLVIFPCRVSLHSLICKSVSTYHPVHDMSTNYIPESRMKALTVTIVAFTLVIGIIIPNIELVLGLVGSTTGSIICIIFPSIMFVKVTSKSTTEKLVAQAIFCIGVVLMFLTTYATLYAAEQSQVIENIPEQIRMTENLVVMKPLLPDDSSIKSPISKLEEHIEQIQQIHHVEYEPKIPEKMISNDNQRLQKIQSSPKAKVNVDKEEKINHEPSQPSPPKAEIIKEDVQAPHKVDTPLEKKLPDERVVPDIVKSNDDKISSFKKEDGPLEKLSPGEKKIDSAAPAPEETINQKIDPVVDDSKKEFVDKNVAEAFLKRLEEHQENQKKLLEEQKEILQELKEHHAQDVRDKLEKDKQKDDDVALNHSEGGPDGVQNNNNEVKEEKEKLGANVPETADKLIKEQEKIIEKISENIEKENKNAQLLEKLEEGLNKEVRKAEKDVAEDVKQKVMQPKEVPASVPRNSSINKLVDLPSKISPQETLKGFDKERGVLVGSLGSPRRGSETETKNKAKADLELPAGNNIDAVNVQLPKKMHSPLDPTPKDKVPNNNMNEPLSKSSHLSDIKSSQKMELPNPEASKKPVSESKPKEKVDREI</sequence>
<proteinExistence type="predicted"/>
<dbReference type="Proteomes" id="UP001642540">
    <property type="component" value="Unassembled WGS sequence"/>
</dbReference>
<feature type="compositionally biased region" description="Basic and acidic residues" evidence="8">
    <location>
        <begin position="530"/>
        <end position="557"/>
    </location>
</feature>
<feature type="region of interest" description="Disordered" evidence="8">
    <location>
        <begin position="530"/>
        <end position="573"/>
    </location>
</feature>
<keyword evidence="4" id="KW-0029">Amino-acid transport</keyword>
<organism evidence="11 12">
    <name type="scientific">Orchesella dallaii</name>
    <dbReference type="NCBI Taxonomy" id="48710"/>
    <lineage>
        <taxon>Eukaryota</taxon>
        <taxon>Metazoa</taxon>
        <taxon>Ecdysozoa</taxon>
        <taxon>Arthropoda</taxon>
        <taxon>Hexapoda</taxon>
        <taxon>Collembola</taxon>
        <taxon>Entomobryomorpha</taxon>
        <taxon>Entomobryoidea</taxon>
        <taxon>Orchesellidae</taxon>
        <taxon>Orchesellinae</taxon>
        <taxon>Orchesella</taxon>
    </lineage>
</organism>
<feature type="compositionally biased region" description="Basic and acidic residues" evidence="8">
    <location>
        <begin position="853"/>
        <end position="871"/>
    </location>
</feature>
<evidence type="ECO:0000256" key="8">
    <source>
        <dbReference type="SAM" id="MobiDB-lite"/>
    </source>
</evidence>
<dbReference type="InterPro" id="IPR013057">
    <property type="entry name" value="AA_transpt_TM"/>
</dbReference>
<feature type="region of interest" description="Disordered" evidence="8">
    <location>
        <begin position="719"/>
        <end position="738"/>
    </location>
</feature>
<evidence type="ECO:0000259" key="10">
    <source>
        <dbReference type="Pfam" id="PF01490"/>
    </source>
</evidence>
<feature type="transmembrane region" description="Helical" evidence="9">
    <location>
        <begin position="149"/>
        <end position="170"/>
    </location>
</feature>
<feature type="region of interest" description="Disordered" evidence="8">
    <location>
        <begin position="754"/>
        <end position="871"/>
    </location>
</feature>
<keyword evidence="7" id="KW-0175">Coiled coil</keyword>
<keyword evidence="5 9" id="KW-1133">Transmembrane helix</keyword>
<evidence type="ECO:0000256" key="4">
    <source>
        <dbReference type="ARBA" id="ARBA00022970"/>
    </source>
</evidence>
<comment type="subcellular location">
    <subcellularLocation>
        <location evidence="1">Membrane</location>
        <topology evidence="1">Multi-pass membrane protein</topology>
    </subcellularLocation>
</comment>
<feature type="transmembrane region" description="Helical" evidence="9">
    <location>
        <begin position="190"/>
        <end position="210"/>
    </location>
</feature>
<reference evidence="11 12" key="1">
    <citation type="submission" date="2024-08" db="EMBL/GenBank/DDBJ databases">
        <authorList>
            <person name="Cucini C."/>
            <person name="Frati F."/>
        </authorList>
    </citation>
    <scope>NUCLEOTIDE SEQUENCE [LARGE SCALE GENOMIC DNA]</scope>
</reference>
<evidence type="ECO:0000256" key="2">
    <source>
        <dbReference type="ARBA" id="ARBA00022448"/>
    </source>
</evidence>
<dbReference type="PANTHER" id="PTHR22950:SF646">
    <property type="entry name" value="SODIUM-COUPLED NEUTRAL AMINO ACID TRANSPORTER 10-RELATED"/>
    <property type="match status" value="1"/>
</dbReference>
<evidence type="ECO:0000256" key="3">
    <source>
        <dbReference type="ARBA" id="ARBA00022692"/>
    </source>
</evidence>
<dbReference type="PANTHER" id="PTHR22950">
    <property type="entry name" value="AMINO ACID TRANSPORTER"/>
    <property type="match status" value="1"/>
</dbReference>
<feature type="transmembrane region" description="Helical" evidence="9">
    <location>
        <begin position="316"/>
        <end position="334"/>
    </location>
</feature>
<name>A0ABP1QKY0_9HEXA</name>